<accession>A0AAV7FXE9</accession>
<protein>
    <submittedName>
        <fullName evidence="1">Uncharacterized protein</fullName>
    </submittedName>
</protein>
<keyword evidence="2" id="KW-1185">Reference proteome</keyword>
<dbReference type="EMBL" id="JAGFBR010000019">
    <property type="protein sequence ID" value="KAH0448706.1"/>
    <property type="molecule type" value="Genomic_DNA"/>
</dbReference>
<gene>
    <name evidence="1" type="ORF">IEQ34_022506</name>
</gene>
<proteinExistence type="predicted"/>
<evidence type="ECO:0000313" key="1">
    <source>
        <dbReference type="EMBL" id="KAH0448706.1"/>
    </source>
</evidence>
<dbReference type="AlphaFoldDB" id="A0AAV7FXE9"/>
<organism evidence="1 2">
    <name type="scientific">Dendrobium chrysotoxum</name>
    <name type="common">Orchid</name>
    <dbReference type="NCBI Taxonomy" id="161865"/>
    <lineage>
        <taxon>Eukaryota</taxon>
        <taxon>Viridiplantae</taxon>
        <taxon>Streptophyta</taxon>
        <taxon>Embryophyta</taxon>
        <taxon>Tracheophyta</taxon>
        <taxon>Spermatophyta</taxon>
        <taxon>Magnoliopsida</taxon>
        <taxon>Liliopsida</taxon>
        <taxon>Asparagales</taxon>
        <taxon>Orchidaceae</taxon>
        <taxon>Epidendroideae</taxon>
        <taxon>Malaxideae</taxon>
        <taxon>Dendrobiinae</taxon>
        <taxon>Dendrobium</taxon>
    </lineage>
</organism>
<sequence>MENPGKGKNHRVWPSQNDSTKLVDISATSGVSLSQFSYRSILVMVGLIAFFRNHGVVLSLEYLSQMDDSLKITRDALYSDQNGWIFIPMIHQRARPMHFFL</sequence>
<comment type="caution">
    <text evidence="1">The sequence shown here is derived from an EMBL/GenBank/DDBJ whole genome shotgun (WGS) entry which is preliminary data.</text>
</comment>
<name>A0AAV7FXE9_DENCH</name>
<evidence type="ECO:0000313" key="2">
    <source>
        <dbReference type="Proteomes" id="UP000775213"/>
    </source>
</evidence>
<dbReference type="Proteomes" id="UP000775213">
    <property type="component" value="Unassembled WGS sequence"/>
</dbReference>
<reference evidence="1 2" key="1">
    <citation type="journal article" date="2021" name="Hortic Res">
        <title>Chromosome-scale assembly of the Dendrobium chrysotoxum genome enhances the understanding of orchid evolution.</title>
        <authorList>
            <person name="Zhang Y."/>
            <person name="Zhang G.Q."/>
            <person name="Zhang D."/>
            <person name="Liu X.D."/>
            <person name="Xu X.Y."/>
            <person name="Sun W.H."/>
            <person name="Yu X."/>
            <person name="Zhu X."/>
            <person name="Wang Z.W."/>
            <person name="Zhao X."/>
            <person name="Zhong W.Y."/>
            <person name="Chen H."/>
            <person name="Yin W.L."/>
            <person name="Huang T."/>
            <person name="Niu S.C."/>
            <person name="Liu Z.J."/>
        </authorList>
    </citation>
    <scope>NUCLEOTIDE SEQUENCE [LARGE SCALE GENOMIC DNA]</scope>
    <source>
        <strain evidence="1">Lindl</strain>
    </source>
</reference>